<sequence>MSAQIDTYLIEADELAAKLGQPNLVIFDASMHLPGANRDAIKEYQEKHIPGAMFFSIKELSDPNSTLSHTMPSAAFFQDQMQKMGVNNDDPIVVYDTQGLFSAARAWWMLSQMGASNVRILNGGFPYWEKQGHPTETAQPTPKANGNFTAAFDAQKLVPFEELLDLVNKGDQSCNILDARGPGRFKGETDEPREGMRAGHMPGAQNLHYAAFLDDEGRLLPKAELEQIINEKFDASKPTITTCGSGVTACVILLVLEILGHKNTRLYDGSWSEWGARPETPIVKG</sequence>
<dbReference type="InterPro" id="IPR045078">
    <property type="entry name" value="TST/MPST-like"/>
</dbReference>
<evidence type="ECO:0000313" key="10">
    <source>
        <dbReference type="EMBL" id="AVX03714.1"/>
    </source>
</evidence>
<dbReference type="FunFam" id="3.40.250.10:FF:000015">
    <property type="entry name" value="Sulfurtransferase"/>
    <property type="match status" value="1"/>
</dbReference>
<dbReference type="KEGG" id="mmyr:MXMO3_01183"/>
<evidence type="ECO:0000256" key="7">
    <source>
        <dbReference type="ARBA" id="ARBA00070833"/>
    </source>
</evidence>
<dbReference type="Gene3D" id="3.40.250.10">
    <property type="entry name" value="Rhodanese-like domain"/>
    <property type="match status" value="2"/>
</dbReference>
<dbReference type="PANTHER" id="PTHR11364">
    <property type="entry name" value="THIOSULFATE SULFERTANSFERASE"/>
    <property type="match status" value="1"/>
</dbReference>
<dbReference type="GO" id="GO:0005737">
    <property type="term" value="C:cytoplasm"/>
    <property type="evidence" value="ECO:0007669"/>
    <property type="project" value="UniProtKB-SubCell"/>
</dbReference>
<feature type="domain" description="Rhodanese" evidence="9">
    <location>
        <begin position="20"/>
        <end position="137"/>
    </location>
</feature>
<dbReference type="GO" id="GO:0016784">
    <property type="term" value="F:3-mercaptopyruvate sulfurtransferase activity"/>
    <property type="evidence" value="ECO:0007669"/>
    <property type="project" value="UniProtKB-EC"/>
</dbReference>
<evidence type="ECO:0000256" key="5">
    <source>
        <dbReference type="ARBA" id="ARBA00051793"/>
    </source>
</evidence>
<comment type="subcellular location">
    <subcellularLocation>
        <location evidence="1">Cytoplasm</location>
    </subcellularLocation>
</comment>
<dbReference type="NCBIfam" id="NF008557">
    <property type="entry name" value="PRK11493.1"/>
    <property type="match status" value="1"/>
</dbReference>
<organism evidence="10 11">
    <name type="scientific">Maritalea myrionectae</name>
    <dbReference type="NCBI Taxonomy" id="454601"/>
    <lineage>
        <taxon>Bacteria</taxon>
        <taxon>Pseudomonadati</taxon>
        <taxon>Pseudomonadota</taxon>
        <taxon>Alphaproteobacteria</taxon>
        <taxon>Hyphomicrobiales</taxon>
        <taxon>Devosiaceae</taxon>
        <taxon>Maritalea</taxon>
    </lineage>
</organism>
<dbReference type="CDD" id="cd01449">
    <property type="entry name" value="TST_Repeat_2"/>
    <property type="match status" value="1"/>
</dbReference>
<dbReference type="PANTHER" id="PTHR11364:SF27">
    <property type="entry name" value="SULFURTRANSFERASE"/>
    <property type="match status" value="1"/>
</dbReference>
<reference evidence="10 11" key="1">
    <citation type="submission" date="2017-05" db="EMBL/GenBank/DDBJ databases">
        <title>Genome Analysis of Maritalea myrionectae HL2708#5.</title>
        <authorList>
            <consortium name="Cotde Inc.-PKNU"/>
            <person name="Jang D."/>
            <person name="Oh H.-M."/>
        </authorList>
    </citation>
    <scope>NUCLEOTIDE SEQUENCE [LARGE SCALE GENOMIC DNA]</scope>
    <source>
        <strain evidence="10 11">HL2708#5</strain>
    </source>
</reference>
<gene>
    <name evidence="10" type="ORF">MXMO3_01183</name>
</gene>
<evidence type="ECO:0000313" key="11">
    <source>
        <dbReference type="Proteomes" id="UP000258927"/>
    </source>
</evidence>
<evidence type="ECO:0000256" key="2">
    <source>
        <dbReference type="ARBA" id="ARBA00022490"/>
    </source>
</evidence>
<feature type="domain" description="Rhodanese" evidence="9">
    <location>
        <begin position="170"/>
        <end position="283"/>
    </location>
</feature>
<keyword evidence="3 10" id="KW-0808">Transferase</keyword>
<dbReference type="AlphaFoldDB" id="A0A2R4MCP7"/>
<protein>
    <recommendedName>
        <fullName evidence="7">3-mercaptopyruvate sulfurtransferase</fullName>
        <ecNumber evidence="6">2.8.1.2</ecNumber>
    </recommendedName>
    <alternativeName>
        <fullName evidence="8">Rhodanese-like protein</fullName>
    </alternativeName>
</protein>
<dbReference type="PROSITE" id="PS00380">
    <property type="entry name" value="RHODANESE_1"/>
    <property type="match status" value="1"/>
</dbReference>
<evidence type="ECO:0000256" key="6">
    <source>
        <dbReference type="ARBA" id="ARBA00066832"/>
    </source>
</evidence>
<dbReference type="EC" id="2.8.1.2" evidence="6"/>
<proteinExistence type="predicted"/>
<dbReference type="SUPFAM" id="SSF52821">
    <property type="entry name" value="Rhodanese/Cell cycle control phosphatase"/>
    <property type="match status" value="2"/>
</dbReference>
<dbReference type="Proteomes" id="UP000258927">
    <property type="component" value="Chromosome"/>
</dbReference>
<evidence type="ECO:0000256" key="1">
    <source>
        <dbReference type="ARBA" id="ARBA00004496"/>
    </source>
</evidence>
<dbReference type="PROSITE" id="PS50206">
    <property type="entry name" value="RHODANESE_3"/>
    <property type="match status" value="2"/>
</dbReference>
<dbReference type="InterPro" id="IPR001763">
    <property type="entry name" value="Rhodanese-like_dom"/>
</dbReference>
<dbReference type="RefSeq" id="WP_117395263.1">
    <property type="nucleotide sequence ID" value="NZ_CP021330.1"/>
</dbReference>
<evidence type="ECO:0000256" key="8">
    <source>
        <dbReference type="ARBA" id="ARBA00078354"/>
    </source>
</evidence>
<keyword evidence="11" id="KW-1185">Reference proteome</keyword>
<name>A0A2R4MCP7_9HYPH</name>
<dbReference type="InterPro" id="IPR036873">
    <property type="entry name" value="Rhodanese-like_dom_sf"/>
</dbReference>
<dbReference type="InterPro" id="IPR001307">
    <property type="entry name" value="Thiosulphate_STrfase_CS"/>
</dbReference>
<dbReference type="STRING" id="1122213.GCA_000423365_01613"/>
<dbReference type="Pfam" id="PF00581">
    <property type="entry name" value="Rhodanese"/>
    <property type="match status" value="2"/>
</dbReference>
<evidence type="ECO:0000256" key="3">
    <source>
        <dbReference type="ARBA" id="ARBA00022679"/>
    </source>
</evidence>
<comment type="catalytic activity">
    <reaction evidence="5">
        <text>2-oxo-3-sulfanylpropanoate + [thioredoxin]-dithiol = [thioredoxin]-disulfide + hydrogen sulfide + pyruvate + H(+)</text>
        <dbReference type="Rhea" id="RHEA:21740"/>
        <dbReference type="Rhea" id="RHEA-COMP:10698"/>
        <dbReference type="Rhea" id="RHEA-COMP:10700"/>
        <dbReference type="ChEBI" id="CHEBI:15361"/>
        <dbReference type="ChEBI" id="CHEBI:15378"/>
        <dbReference type="ChEBI" id="CHEBI:29919"/>
        <dbReference type="ChEBI" id="CHEBI:29950"/>
        <dbReference type="ChEBI" id="CHEBI:50058"/>
        <dbReference type="ChEBI" id="CHEBI:57678"/>
        <dbReference type="EC" id="2.8.1.2"/>
    </reaction>
    <physiologicalReaction direction="left-to-right" evidence="5">
        <dbReference type="Rhea" id="RHEA:21741"/>
    </physiologicalReaction>
</comment>
<accession>A0A2R4MCP7</accession>
<keyword evidence="2" id="KW-0963">Cytoplasm</keyword>
<dbReference type="FunFam" id="3.40.250.10:FF:000001">
    <property type="entry name" value="Sulfurtransferase"/>
    <property type="match status" value="1"/>
</dbReference>
<dbReference type="SMART" id="SM00450">
    <property type="entry name" value="RHOD"/>
    <property type="match status" value="2"/>
</dbReference>
<dbReference type="CDD" id="cd01448">
    <property type="entry name" value="TST_Repeat_1"/>
    <property type="match status" value="1"/>
</dbReference>
<dbReference type="EMBL" id="CP021330">
    <property type="protein sequence ID" value="AVX03714.1"/>
    <property type="molecule type" value="Genomic_DNA"/>
</dbReference>
<evidence type="ECO:0000256" key="4">
    <source>
        <dbReference type="ARBA" id="ARBA00022737"/>
    </source>
</evidence>
<dbReference type="GO" id="GO:0004792">
    <property type="term" value="F:thiosulfate-cyanide sulfurtransferase activity"/>
    <property type="evidence" value="ECO:0007669"/>
    <property type="project" value="InterPro"/>
</dbReference>
<evidence type="ECO:0000259" key="9">
    <source>
        <dbReference type="PROSITE" id="PS50206"/>
    </source>
</evidence>
<keyword evidence="4" id="KW-0677">Repeat</keyword>